<feature type="domain" description="YheO-like" evidence="1">
    <location>
        <begin position="11"/>
        <end position="119"/>
    </location>
</feature>
<evidence type="ECO:0000259" key="2">
    <source>
        <dbReference type="Pfam" id="PF13309"/>
    </source>
</evidence>
<evidence type="ECO:0000313" key="4">
    <source>
        <dbReference type="Proteomes" id="UP000824056"/>
    </source>
</evidence>
<dbReference type="EMBL" id="DXBG01000030">
    <property type="protein sequence ID" value="HIZ64556.1"/>
    <property type="molecule type" value="Genomic_DNA"/>
</dbReference>
<dbReference type="InterPro" id="IPR013559">
    <property type="entry name" value="YheO"/>
</dbReference>
<dbReference type="PANTHER" id="PTHR35568">
    <property type="entry name" value="TRANSCRIPTIONAL REGULATOR DAUR"/>
    <property type="match status" value="1"/>
</dbReference>
<evidence type="ECO:0000313" key="3">
    <source>
        <dbReference type="EMBL" id="HIZ64556.1"/>
    </source>
</evidence>
<dbReference type="Pfam" id="PF08348">
    <property type="entry name" value="PAS_6"/>
    <property type="match status" value="1"/>
</dbReference>
<dbReference type="Proteomes" id="UP000824056">
    <property type="component" value="Unassembled WGS sequence"/>
</dbReference>
<dbReference type="Pfam" id="PF13309">
    <property type="entry name" value="HTH_22"/>
    <property type="match status" value="1"/>
</dbReference>
<comment type="caution">
    <text evidence="3">The sequence shown here is derived from an EMBL/GenBank/DDBJ whole genome shotgun (WGS) entry which is preliminary data.</text>
</comment>
<organism evidence="3 4">
    <name type="scientific">Candidatus Blautia pullicola</name>
    <dbReference type="NCBI Taxonomy" id="2838498"/>
    <lineage>
        <taxon>Bacteria</taxon>
        <taxon>Bacillati</taxon>
        <taxon>Bacillota</taxon>
        <taxon>Clostridia</taxon>
        <taxon>Lachnospirales</taxon>
        <taxon>Lachnospiraceae</taxon>
        <taxon>Blautia</taxon>
    </lineage>
</organism>
<dbReference type="AlphaFoldDB" id="A0A9D2FQ11"/>
<protein>
    <submittedName>
        <fullName evidence="3">Helix-turn-helix transcriptional regulator</fullName>
    </submittedName>
</protein>
<dbReference type="InterPro" id="IPR039446">
    <property type="entry name" value="DauR-like"/>
</dbReference>
<dbReference type="Gene3D" id="3.30.450.20">
    <property type="entry name" value="PAS domain"/>
    <property type="match status" value="1"/>
</dbReference>
<dbReference type="PANTHER" id="PTHR35568:SF1">
    <property type="entry name" value="TRANSCRIPTIONAL REGULATOR DAUR"/>
    <property type="match status" value="1"/>
</dbReference>
<reference evidence="3" key="2">
    <citation type="submission" date="2021-04" db="EMBL/GenBank/DDBJ databases">
        <authorList>
            <person name="Gilroy R."/>
        </authorList>
    </citation>
    <scope>NUCLEOTIDE SEQUENCE</scope>
    <source>
        <strain evidence="3">1068</strain>
    </source>
</reference>
<proteinExistence type="predicted"/>
<gene>
    <name evidence="3" type="ORF">H9809_01420</name>
</gene>
<reference evidence="3" key="1">
    <citation type="journal article" date="2021" name="PeerJ">
        <title>Extensive microbial diversity within the chicken gut microbiome revealed by metagenomics and culture.</title>
        <authorList>
            <person name="Gilroy R."/>
            <person name="Ravi A."/>
            <person name="Getino M."/>
            <person name="Pursley I."/>
            <person name="Horton D.L."/>
            <person name="Alikhan N.F."/>
            <person name="Baker D."/>
            <person name="Gharbi K."/>
            <person name="Hall N."/>
            <person name="Watson M."/>
            <person name="Adriaenssens E.M."/>
            <person name="Foster-Nyarko E."/>
            <person name="Jarju S."/>
            <person name="Secka A."/>
            <person name="Antonio M."/>
            <person name="Oren A."/>
            <person name="Chaudhuri R.R."/>
            <person name="La Ragione R."/>
            <person name="Hildebrand F."/>
            <person name="Pallen M.J."/>
        </authorList>
    </citation>
    <scope>NUCLEOTIDE SEQUENCE</scope>
    <source>
        <strain evidence="3">1068</strain>
    </source>
</reference>
<accession>A0A9D2FQ11</accession>
<dbReference type="InterPro" id="IPR039445">
    <property type="entry name" value="DauR-like_HTH"/>
</dbReference>
<sequence>MKSIQDEMPLLQQILTLISNHFGAKCEVVLHDLTNDYNSTIVDIRNGHITNRKIGGCGSNLGLEVLRGSVVDGDRYNYVTTLSDGKILRSSSIYLRDDEGKIIGSICVNYDITETLQFEGFLRQFNHFSPAQDEEVFASDVNSLLKHLISEAQKQVGKPVSEMNKEEKISFIRYLDQKGAFLITKSGEHICELLGISKFTFYNYLEISRTSKE</sequence>
<evidence type="ECO:0000259" key="1">
    <source>
        <dbReference type="Pfam" id="PF08348"/>
    </source>
</evidence>
<name>A0A9D2FQ11_9FIRM</name>
<feature type="domain" description="Transcriptional regulator DauR-like HTH" evidence="2">
    <location>
        <begin position="145"/>
        <end position="205"/>
    </location>
</feature>